<name>A0A3N4K7B8_9PEZI</name>
<gene>
    <name evidence="2" type="ORF">P167DRAFT_580548</name>
</gene>
<evidence type="ECO:0000313" key="3">
    <source>
        <dbReference type="Proteomes" id="UP000277580"/>
    </source>
</evidence>
<dbReference type="AlphaFoldDB" id="A0A3N4K7B8"/>
<evidence type="ECO:0000256" key="1">
    <source>
        <dbReference type="SAM" id="MobiDB-lite"/>
    </source>
</evidence>
<dbReference type="STRING" id="1392247.A0A3N4K7B8"/>
<evidence type="ECO:0000313" key="2">
    <source>
        <dbReference type="EMBL" id="RPB06436.1"/>
    </source>
</evidence>
<dbReference type="Proteomes" id="UP000277580">
    <property type="component" value="Unassembled WGS sequence"/>
</dbReference>
<sequence>MSTKEYSSRTGKPISRRAILKRKKLAMEKDTRAPSSSNDLQEGYCRHDSSVKEAIEKCPKAPGLKTDMEMRGKILEAALFDIKKLFNSPKCPTGQDYTRHLQVQCFMNLELKRLVAFSSANTREKLAIQIANSFNGGVKLASYILQRERSWVRRRYIQSGLQGKTASVQSMLEDEGTLLAAREYIAHAGQQITAQNLADSVVQYWKNSLSWIDTADSEDILQIRETILALQNIELDETKWSLSNRSAVTWLHRLGHDWKEVRKGLYKDGHERENVVDHRQQTFLPQLEGLKPRLVE</sequence>
<proteinExistence type="predicted"/>
<feature type="compositionally biased region" description="Basic residues" evidence="1">
    <location>
        <begin position="14"/>
        <end position="24"/>
    </location>
</feature>
<keyword evidence="3" id="KW-1185">Reference proteome</keyword>
<reference evidence="2 3" key="1">
    <citation type="journal article" date="2018" name="Nat. Ecol. Evol.">
        <title>Pezizomycetes genomes reveal the molecular basis of ectomycorrhizal truffle lifestyle.</title>
        <authorList>
            <person name="Murat C."/>
            <person name="Payen T."/>
            <person name="Noel B."/>
            <person name="Kuo A."/>
            <person name="Morin E."/>
            <person name="Chen J."/>
            <person name="Kohler A."/>
            <person name="Krizsan K."/>
            <person name="Balestrini R."/>
            <person name="Da Silva C."/>
            <person name="Montanini B."/>
            <person name="Hainaut M."/>
            <person name="Levati E."/>
            <person name="Barry K.W."/>
            <person name="Belfiori B."/>
            <person name="Cichocki N."/>
            <person name="Clum A."/>
            <person name="Dockter R.B."/>
            <person name="Fauchery L."/>
            <person name="Guy J."/>
            <person name="Iotti M."/>
            <person name="Le Tacon F."/>
            <person name="Lindquist E.A."/>
            <person name="Lipzen A."/>
            <person name="Malagnac F."/>
            <person name="Mello A."/>
            <person name="Molinier V."/>
            <person name="Miyauchi S."/>
            <person name="Poulain J."/>
            <person name="Riccioni C."/>
            <person name="Rubini A."/>
            <person name="Sitrit Y."/>
            <person name="Splivallo R."/>
            <person name="Traeger S."/>
            <person name="Wang M."/>
            <person name="Zifcakova L."/>
            <person name="Wipf D."/>
            <person name="Zambonelli A."/>
            <person name="Paolocci F."/>
            <person name="Nowrousian M."/>
            <person name="Ottonello S."/>
            <person name="Baldrian P."/>
            <person name="Spatafora J.W."/>
            <person name="Henrissat B."/>
            <person name="Nagy L.G."/>
            <person name="Aury J.M."/>
            <person name="Wincker P."/>
            <person name="Grigoriev I.V."/>
            <person name="Bonfante P."/>
            <person name="Martin F.M."/>
        </authorList>
    </citation>
    <scope>NUCLEOTIDE SEQUENCE [LARGE SCALE GENOMIC DNA]</scope>
    <source>
        <strain evidence="2 3">CCBAS932</strain>
    </source>
</reference>
<dbReference type="EMBL" id="ML119353">
    <property type="protein sequence ID" value="RPB06436.1"/>
    <property type="molecule type" value="Genomic_DNA"/>
</dbReference>
<dbReference type="InParanoid" id="A0A3N4K7B8"/>
<feature type="compositionally biased region" description="Polar residues" evidence="1">
    <location>
        <begin position="1"/>
        <end position="10"/>
    </location>
</feature>
<organism evidence="2 3">
    <name type="scientific">Morchella conica CCBAS932</name>
    <dbReference type="NCBI Taxonomy" id="1392247"/>
    <lineage>
        <taxon>Eukaryota</taxon>
        <taxon>Fungi</taxon>
        <taxon>Dikarya</taxon>
        <taxon>Ascomycota</taxon>
        <taxon>Pezizomycotina</taxon>
        <taxon>Pezizomycetes</taxon>
        <taxon>Pezizales</taxon>
        <taxon>Morchellaceae</taxon>
        <taxon>Morchella</taxon>
    </lineage>
</organism>
<dbReference type="OrthoDB" id="5425482at2759"/>
<accession>A0A3N4K7B8</accession>
<protein>
    <submittedName>
        <fullName evidence="2">Uncharacterized protein</fullName>
    </submittedName>
</protein>
<feature type="region of interest" description="Disordered" evidence="1">
    <location>
        <begin position="1"/>
        <end position="43"/>
    </location>
</feature>